<keyword evidence="5" id="KW-0328">Glycosyltransferase</keyword>
<keyword evidence="6" id="KW-0808">Transferase</keyword>
<evidence type="ECO:0000256" key="8">
    <source>
        <dbReference type="ARBA" id="ARBA00022960"/>
    </source>
</evidence>
<dbReference type="GO" id="GO:0071555">
    <property type="term" value="P:cell wall organization"/>
    <property type="evidence" value="ECO:0007669"/>
    <property type="project" value="UniProtKB-KW"/>
</dbReference>
<evidence type="ECO:0000256" key="1">
    <source>
        <dbReference type="ARBA" id="ARBA00007090"/>
    </source>
</evidence>
<keyword evidence="10" id="KW-0511">Multifunctional enzyme</keyword>
<dbReference type="RefSeq" id="WP_120166862.1">
    <property type="nucleotide sequence ID" value="NZ_MCIB01000001.1"/>
</dbReference>
<keyword evidence="3" id="KW-0121">Carboxypeptidase</keyword>
<feature type="transmembrane region" description="Helical" evidence="15">
    <location>
        <begin position="21"/>
        <end position="45"/>
    </location>
</feature>
<evidence type="ECO:0000256" key="2">
    <source>
        <dbReference type="ARBA" id="ARBA00007739"/>
    </source>
</evidence>
<keyword evidence="15" id="KW-0472">Membrane</keyword>
<dbReference type="Pfam" id="PF00905">
    <property type="entry name" value="Transpeptidase"/>
    <property type="match status" value="1"/>
</dbReference>
<organism evidence="18 19">
    <name type="scientific">Thermohalobacter berrensis</name>
    <dbReference type="NCBI Taxonomy" id="99594"/>
    <lineage>
        <taxon>Bacteria</taxon>
        <taxon>Bacillati</taxon>
        <taxon>Bacillota</taxon>
        <taxon>Tissierellia</taxon>
        <taxon>Tissierellales</taxon>
        <taxon>Thermohalobacteraceae</taxon>
        <taxon>Thermohalobacter</taxon>
    </lineage>
</organism>
<proteinExistence type="inferred from homology"/>
<evidence type="ECO:0000256" key="11">
    <source>
        <dbReference type="ARBA" id="ARBA00023316"/>
    </source>
</evidence>
<evidence type="ECO:0000256" key="5">
    <source>
        <dbReference type="ARBA" id="ARBA00022676"/>
    </source>
</evidence>
<reference evidence="18 19" key="1">
    <citation type="submission" date="2016-08" db="EMBL/GenBank/DDBJ databases">
        <title>Novel Firmicutes and Novel Genomes.</title>
        <authorList>
            <person name="Poppleton D.I."/>
            <person name="Gribaldo S."/>
        </authorList>
    </citation>
    <scope>NUCLEOTIDE SEQUENCE [LARGE SCALE GENOMIC DNA]</scope>
    <source>
        <strain evidence="18 19">CTT3</strain>
    </source>
</reference>
<dbReference type="OrthoDB" id="9766909at2"/>
<dbReference type="GO" id="GO:0008658">
    <property type="term" value="F:penicillin binding"/>
    <property type="evidence" value="ECO:0007669"/>
    <property type="project" value="InterPro"/>
</dbReference>
<keyword evidence="9" id="KW-0573">Peptidoglycan synthesis</keyword>
<feature type="domain" description="Glycosyl transferase family 51" evidence="17">
    <location>
        <begin position="71"/>
        <end position="244"/>
    </location>
</feature>
<protein>
    <submittedName>
        <fullName evidence="18">Transglycosylase</fullName>
    </submittedName>
</protein>
<comment type="similarity">
    <text evidence="2">In the N-terminal section; belongs to the glycosyltransferase 51 family.</text>
</comment>
<dbReference type="Gene3D" id="3.40.710.10">
    <property type="entry name" value="DD-peptidase/beta-lactamase superfamily"/>
    <property type="match status" value="2"/>
</dbReference>
<keyword evidence="15" id="KW-1133">Transmembrane helix</keyword>
<evidence type="ECO:0000256" key="3">
    <source>
        <dbReference type="ARBA" id="ARBA00022645"/>
    </source>
</evidence>
<evidence type="ECO:0000256" key="15">
    <source>
        <dbReference type="SAM" id="Phobius"/>
    </source>
</evidence>
<keyword evidence="19" id="KW-1185">Reference proteome</keyword>
<evidence type="ECO:0000256" key="12">
    <source>
        <dbReference type="ARBA" id="ARBA00034000"/>
    </source>
</evidence>
<comment type="caution">
    <text evidence="18">The sequence shown here is derived from an EMBL/GenBank/DDBJ whole genome shotgun (WGS) entry which is preliminary data.</text>
</comment>
<dbReference type="GO" id="GO:0008955">
    <property type="term" value="F:peptidoglycan glycosyltransferase activity"/>
    <property type="evidence" value="ECO:0007669"/>
    <property type="project" value="UniProtKB-EC"/>
</dbReference>
<dbReference type="FunFam" id="1.10.3810.10:FF:000001">
    <property type="entry name" value="Penicillin-binding protein 1A"/>
    <property type="match status" value="1"/>
</dbReference>
<evidence type="ECO:0000259" key="17">
    <source>
        <dbReference type="Pfam" id="PF00912"/>
    </source>
</evidence>
<dbReference type="Gene3D" id="1.10.3810.10">
    <property type="entry name" value="Biosynthetic peptidoglycan transglycosylase-like"/>
    <property type="match status" value="1"/>
</dbReference>
<dbReference type="SUPFAM" id="SSF56601">
    <property type="entry name" value="beta-lactamase/transpeptidase-like"/>
    <property type="match status" value="1"/>
</dbReference>
<feature type="compositionally biased region" description="Basic and acidic residues" evidence="14">
    <location>
        <begin position="960"/>
        <end position="978"/>
    </location>
</feature>
<dbReference type="GO" id="GO:0008360">
    <property type="term" value="P:regulation of cell shape"/>
    <property type="evidence" value="ECO:0007669"/>
    <property type="project" value="UniProtKB-KW"/>
</dbReference>
<dbReference type="AlphaFoldDB" id="A0A419TB34"/>
<dbReference type="InterPro" id="IPR001264">
    <property type="entry name" value="Glyco_trans_51"/>
</dbReference>
<comment type="catalytic activity">
    <reaction evidence="12">
        <text>Preferential cleavage: (Ac)2-L-Lys-D-Ala-|-D-Ala. Also transpeptidation of peptidyl-alanyl moieties that are N-acyl substituents of D-alanine.</text>
        <dbReference type="EC" id="3.4.16.4"/>
    </reaction>
</comment>
<feature type="region of interest" description="Disordered" evidence="14">
    <location>
        <begin position="953"/>
        <end position="992"/>
    </location>
</feature>
<dbReference type="InterPro" id="IPR001460">
    <property type="entry name" value="PCN-bd_Tpept"/>
</dbReference>
<dbReference type="PANTHER" id="PTHR32282:SF33">
    <property type="entry name" value="PEPTIDOGLYCAN GLYCOSYLTRANSFERASE"/>
    <property type="match status" value="1"/>
</dbReference>
<evidence type="ECO:0000256" key="10">
    <source>
        <dbReference type="ARBA" id="ARBA00023268"/>
    </source>
</evidence>
<keyword evidence="8" id="KW-0133">Cell shape</keyword>
<accession>A0A419TB34</accession>
<evidence type="ECO:0000256" key="7">
    <source>
        <dbReference type="ARBA" id="ARBA00022801"/>
    </source>
</evidence>
<dbReference type="EMBL" id="MCIB01000001">
    <property type="protein sequence ID" value="RKD34698.1"/>
    <property type="molecule type" value="Genomic_DNA"/>
</dbReference>
<dbReference type="Proteomes" id="UP000284177">
    <property type="component" value="Unassembled WGS sequence"/>
</dbReference>
<dbReference type="GO" id="GO:0009252">
    <property type="term" value="P:peptidoglycan biosynthetic process"/>
    <property type="evidence" value="ECO:0007669"/>
    <property type="project" value="UniProtKB-UniPathway"/>
</dbReference>
<comment type="catalytic activity">
    <reaction evidence="13">
        <text>[GlcNAc-(1-&gt;4)-Mur2Ac(oyl-L-Ala-gamma-D-Glu-L-Lys-D-Ala-D-Ala)](n)-di-trans,octa-cis-undecaprenyl diphosphate + beta-D-GlcNAc-(1-&gt;4)-Mur2Ac(oyl-L-Ala-gamma-D-Glu-L-Lys-D-Ala-D-Ala)-di-trans,octa-cis-undecaprenyl diphosphate = [GlcNAc-(1-&gt;4)-Mur2Ac(oyl-L-Ala-gamma-D-Glu-L-Lys-D-Ala-D-Ala)](n+1)-di-trans,octa-cis-undecaprenyl diphosphate + di-trans,octa-cis-undecaprenyl diphosphate + H(+)</text>
        <dbReference type="Rhea" id="RHEA:23708"/>
        <dbReference type="Rhea" id="RHEA-COMP:9602"/>
        <dbReference type="Rhea" id="RHEA-COMP:9603"/>
        <dbReference type="ChEBI" id="CHEBI:15378"/>
        <dbReference type="ChEBI" id="CHEBI:58405"/>
        <dbReference type="ChEBI" id="CHEBI:60033"/>
        <dbReference type="ChEBI" id="CHEBI:78435"/>
        <dbReference type="EC" id="2.4.99.28"/>
    </reaction>
</comment>
<dbReference type="NCBIfam" id="TIGR02074">
    <property type="entry name" value="PBP_1a_fam"/>
    <property type="match status" value="1"/>
</dbReference>
<dbReference type="GO" id="GO:0006508">
    <property type="term" value="P:proteolysis"/>
    <property type="evidence" value="ECO:0007669"/>
    <property type="project" value="UniProtKB-KW"/>
</dbReference>
<sequence length="992" mass="113043">MTEKNKRKSRKKKKKFSILRLFVVIILLVSFITAGSVGGFVIATIKTAPRINPTQMANMLNETSMIYDKNGNLIEKVQAKEYRSVVELNKIPKNLQNAFIAIEDARFRSHFGIDIKRIIGALIADIKAGAPVQGASTITQQLIRNLYLSFDKKLSRKIKEAYLAVKLERELSKDQILELYLNTIYLGQGAYGVKAAAETYFSKDVSELTIAESAMIAGITKNPSKYSPYILLKPEDLNSKKHYIVGYVDILGERYTAVFNENSVERQRIVLSQMKEYGFITEEQYKKALKVDMKKVIKPGKRKVEGISSYFTDLVKQDVINSLVEKLGYSKEEAEMELYAGGLKIYSTMDLNLQHKVENIYDNFGKILVGNLDKRKDPILVKIYKDRYGNIIDNGKILYYKKENLLDSNYNLVIEKGTYSLTQNGNLIIDNRKINIYPKTIDIDDYYTIDSKKNLVTHTVGSIDIPKNAYNIDSNRLIIKKDFLNKHKDFYTIDKNNNLLLNSRYFYINREGVVQPQSAVVIMDYRTGEIKALVGGRDIKGNRILNRATQSPRQPGSAIKPLAVYLPALDNGYTASTIIDDIPRYDKDGNRWPRNWYDHRQFKYLGLTTLRQAVEQSVNVIAVKVLESIGIDTSMEYLSRLGLIDPNNPQNDNFVTRKENRRYNDENLASLALGGLTEGLTPLEMTAAYGVIANEGVYTKPITFTKIVDKDGNVILENKTIKSRAVDPKVAYLMTDILKSTVTSGLGHRAKLYPGNTTIPAAGKTGTTQNKADAWFVGYTPYYVAGVWIGNDTPQLKLTTGSSKAAQLWQSIMKTVHENYKPREFNVPKGFVSKYICTESGKLATELCKKDPRGSTVRREIFIKGTEPTEYCDIHVEVEVDTSNNKLANEYCPPEQVEKKVFIKREPPYNPEEHNNLVPADYQYTVPTEVCDEHVEEKNFTDWLDQWLFDEEDREDEEKDNLFDLIKPEKDNKEKEENNQEQPEENLNIIQD</sequence>
<keyword evidence="4" id="KW-0645">Protease</keyword>
<dbReference type="InterPro" id="IPR050396">
    <property type="entry name" value="Glycosyltr_51/Transpeptidase"/>
</dbReference>
<dbReference type="SUPFAM" id="SSF53955">
    <property type="entry name" value="Lysozyme-like"/>
    <property type="match status" value="1"/>
</dbReference>
<dbReference type="PANTHER" id="PTHR32282">
    <property type="entry name" value="BINDING PROTEIN TRANSPEPTIDASE, PUTATIVE-RELATED"/>
    <property type="match status" value="1"/>
</dbReference>
<evidence type="ECO:0000256" key="13">
    <source>
        <dbReference type="ARBA" id="ARBA00049902"/>
    </source>
</evidence>
<dbReference type="InterPro" id="IPR023346">
    <property type="entry name" value="Lysozyme-like_dom_sf"/>
</dbReference>
<evidence type="ECO:0000313" key="18">
    <source>
        <dbReference type="EMBL" id="RKD34698.1"/>
    </source>
</evidence>
<dbReference type="InterPro" id="IPR036950">
    <property type="entry name" value="PBP_transglycosylase"/>
</dbReference>
<dbReference type="Pfam" id="PF00912">
    <property type="entry name" value="Transgly"/>
    <property type="match status" value="1"/>
</dbReference>
<keyword evidence="7" id="KW-0378">Hydrolase</keyword>
<evidence type="ECO:0000256" key="6">
    <source>
        <dbReference type="ARBA" id="ARBA00022679"/>
    </source>
</evidence>
<evidence type="ECO:0000313" key="19">
    <source>
        <dbReference type="Proteomes" id="UP000284177"/>
    </source>
</evidence>
<comment type="similarity">
    <text evidence="1">In the C-terminal section; belongs to the transpeptidase family.</text>
</comment>
<dbReference type="InterPro" id="IPR012338">
    <property type="entry name" value="Beta-lactam/transpept-like"/>
</dbReference>
<name>A0A419TB34_9FIRM</name>
<evidence type="ECO:0000256" key="14">
    <source>
        <dbReference type="SAM" id="MobiDB-lite"/>
    </source>
</evidence>
<evidence type="ECO:0000259" key="16">
    <source>
        <dbReference type="Pfam" id="PF00905"/>
    </source>
</evidence>
<evidence type="ECO:0000256" key="4">
    <source>
        <dbReference type="ARBA" id="ARBA00022670"/>
    </source>
</evidence>
<evidence type="ECO:0000256" key="9">
    <source>
        <dbReference type="ARBA" id="ARBA00022984"/>
    </source>
</evidence>
<gene>
    <name evidence="18" type="ORF">BET03_02415</name>
</gene>
<keyword evidence="15" id="KW-0812">Transmembrane</keyword>
<keyword evidence="11" id="KW-0961">Cell wall biogenesis/degradation</keyword>
<feature type="domain" description="Penicillin-binding protein transpeptidase" evidence="16">
    <location>
        <begin position="519"/>
        <end position="814"/>
    </location>
</feature>
<dbReference type="GO" id="GO:0009002">
    <property type="term" value="F:serine-type D-Ala-D-Ala carboxypeptidase activity"/>
    <property type="evidence" value="ECO:0007669"/>
    <property type="project" value="UniProtKB-EC"/>
</dbReference>
<dbReference type="UniPathway" id="UPA00219"/>